<dbReference type="OrthoDB" id="125537at2759"/>
<name>A0A2P4X425_9STRA</name>
<gene>
    <name evidence="1" type="ORF">PHPALM_30866</name>
</gene>
<proteinExistence type="predicted"/>
<dbReference type="AlphaFoldDB" id="A0A2P4X425"/>
<protein>
    <submittedName>
        <fullName evidence="1">Uncharacterized protein</fullName>
    </submittedName>
</protein>
<dbReference type="EMBL" id="NCKW01016900">
    <property type="protein sequence ID" value="POM60293.1"/>
    <property type="molecule type" value="Genomic_DNA"/>
</dbReference>
<organism evidence="1 2">
    <name type="scientific">Phytophthora palmivora</name>
    <dbReference type="NCBI Taxonomy" id="4796"/>
    <lineage>
        <taxon>Eukaryota</taxon>
        <taxon>Sar</taxon>
        <taxon>Stramenopiles</taxon>
        <taxon>Oomycota</taxon>
        <taxon>Peronosporomycetes</taxon>
        <taxon>Peronosporales</taxon>
        <taxon>Peronosporaceae</taxon>
        <taxon>Phytophthora</taxon>
    </lineage>
</organism>
<dbReference type="Proteomes" id="UP000237271">
    <property type="component" value="Unassembled WGS sequence"/>
</dbReference>
<evidence type="ECO:0000313" key="1">
    <source>
        <dbReference type="EMBL" id="POM60293.1"/>
    </source>
</evidence>
<comment type="caution">
    <text evidence="1">The sequence shown here is derived from an EMBL/GenBank/DDBJ whole genome shotgun (WGS) entry which is preliminary data.</text>
</comment>
<accession>A0A2P4X425</accession>
<keyword evidence="2" id="KW-1185">Reference proteome</keyword>
<sequence>MEDVQQVEPKKVIGYLVEAPRHPAFKDAIHSGVRSTKSFLKWVRTELEGFMRFEAHISGIQHENYNEVGPRAGIVRQIATETWVAPNCSKTRINYDPTHGVFQCPDITAPTESKELNENSTGTKVIKPVVATTPAAGGRATSSSPGIPCVTMDAILAAITSDSGAESLW</sequence>
<reference evidence="1 2" key="1">
    <citation type="journal article" date="2017" name="Genome Biol. Evol.">
        <title>Phytophthora megakarya and P. palmivora, closely related causal agents of cacao black pod rot, underwent increases in genome sizes and gene numbers by different mechanisms.</title>
        <authorList>
            <person name="Ali S.S."/>
            <person name="Shao J."/>
            <person name="Lary D.J."/>
            <person name="Kronmiller B."/>
            <person name="Shen D."/>
            <person name="Strem M.D."/>
            <person name="Amoako-Attah I."/>
            <person name="Akrofi A.Y."/>
            <person name="Begoude B.A."/>
            <person name="Ten Hoopen G.M."/>
            <person name="Coulibaly K."/>
            <person name="Kebe B.I."/>
            <person name="Melnick R.L."/>
            <person name="Guiltinan M.J."/>
            <person name="Tyler B.M."/>
            <person name="Meinhardt L.W."/>
            <person name="Bailey B.A."/>
        </authorList>
    </citation>
    <scope>NUCLEOTIDE SEQUENCE [LARGE SCALE GENOMIC DNA]</scope>
    <source>
        <strain evidence="2">sbr112.9</strain>
    </source>
</reference>
<evidence type="ECO:0000313" key="2">
    <source>
        <dbReference type="Proteomes" id="UP000237271"/>
    </source>
</evidence>